<evidence type="ECO:0000256" key="14">
    <source>
        <dbReference type="ARBA" id="ARBA00023170"/>
    </source>
</evidence>
<keyword evidence="12" id="KW-0010">Activator</keyword>
<dbReference type="InterPro" id="IPR013088">
    <property type="entry name" value="Znf_NHR/GATA"/>
</dbReference>
<dbReference type="GO" id="GO:0009881">
    <property type="term" value="F:photoreceptor activity"/>
    <property type="evidence" value="ECO:0007669"/>
    <property type="project" value="UniProtKB-KW"/>
</dbReference>
<feature type="compositionally biased region" description="Polar residues" evidence="16">
    <location>
        <begin position="287"/>
        <end position="311"/>
    </location>
</feature>
<evidence type="ECO:0000256" key="9">
    <source>
        <dbReference type="ARBA" id="ARBA00022991"/>
    </source>
</evidence>
<keyword evidence="7 15" id="KW-0863">Zinc-finger</keyword>
<evidence type="ECO:0000256" key="2">
    <source>
        <dbReference type="ARBA" id="ARBA00022606"/>
    </source>
</evidence>
<dbReference type="InterPro" id="IPR000014">
    <property type="entry name" value="PAS"/>
</dbReference>
<evidence type="ECO:0000259" key="17">
    <source>
        <dbReference type="PROSITE" id="PS50112"/>
    </source>
</evidence>
<dbReference type="GO" id="GO:0006355">
    <property type="term" value="P:regulation of DNA-templated transcription"/>
    <property type="evidence" value="ECO:0007669"/>
    <property type="project" value="InterPro"/>
</dbReference>
<dbReference type="HOGENOM" id="CLU_007918_2_0_1"/>
<evidence type="ECO:0000256" key="8">
    <source>
        <dbReference type="ARBA" id="ARBA00022833"/>
    </source>
</evidence>
<keyword evidence="14" id="KW-0675">Receptor</keyword>
<keyword evidence="2" id="KW-0716">Sensory transduction</keyword>
<dbReference type="PROSITE" id="PS50114">
    <property type="entry name" value="GATA_ZN_FINGER_2"/>
    <property type="match status" value="1"/>
</dbReference>
<dbReference type="InterPro" id="IPR035965">
    <property type="entry name" value="PAS-like_dom_sf"/>
</dbReference>
<reference evidence="19 20" key="1">
    <citation type="journal article" date="2013" name="BMC Genomics">
        <title>Genomics-driven discovery of the pneumocandin biosynthetic gene cluster in the fungus Glarea lozoyensis.</title>
        <authorList>
            <person name="Chen L."/>
            <person name="Yue Q."/>
            <person name="Zhang X."/>
            <person name="Xiang M."/>
            <person name="Wang C."/>
            <person name="Li S."/>
            <person name="Che Y."/>
            <person name="Ortiz-Lopez F.J."/>
            <person name="Bills G.F."/>
            <person name="Liu X."/>
            <person name="An Z."/>
        </authorList>
    </citation>
    <scope>NUCLEOTIDE SEQUENCE [LARGE SCALE GENOMIC DNA]</scope>
    <source>
        <strain evidence="20">ATCC 20868 / MF5171</strain>
    </source>
</reference>
<sequence>MNDFFGTTPLSQQDLQARLAQRRGQNGRLARTMSMTMLPQNTSPQQNNNGMGVGNLMGGDSLDDIIMQNDMELHRRQSMPQGYQEPDHRSSMIEFGSGDGTLNGYQFGVPTSAAPDPHLRRQSSGELDMRGAYQSMNLGMGLPDQQMGFSSSMEPSNSLILDTGSGQYGRMSGDIGHLMGYDALGLDGMSEEDHAISMFSSPTFAQGFPTGSIDGLSHDFMLPHEEIAQPQLQSQTNGLDGSQSATSMMQMLSGSTPGLAVPDGNMVTSPIKMMDQNNNVNSYNNSPATSNAPTISRANSSTLATGGAVSTPNGPAPPPVAAPGKPAPNYTGVYSSSGFDMLGILMKVATRKNPEIDIGKVDMSCAFVVCDVTMPDCPIVYVSDIFERLTGYNKFEVTGQNCRFLQSPEGKVQPGLRREFVDNDSVYYLKNRIAAKKEAQRSLINYRKGGQPFMNLLTMIPICGEDSDEIKYFVGFQVDLVEKPTSVEGKNPSGTYTVDYCQGTLPRYIWTPPESAKNQSDAGQTISRDDVSTVLSSISTHTESELTKRMWDKVLLENTDDVVHVLSLKGLFLYLSPSCRHVLEYDSSELVGTALSSVCHPSDIVPVTRELKDTSTGASVNVVFRIRRKRSGYTWFESHGSLCVEQGKGRKCIILVGRERPVYALARHDVEAAGGIGESEMWTKLSTSGMFLFVSSNVRTLLDRTPDDLVGTSIQVLMRESSRTSFGRSLEKARRGQRVTHKHEILNKRGLELQAQTTLYPGDAAEGSKPTFLVAQTRLLKSRSVLSAAHSSSAKSIVLSQNHSDQSIPMTPSGVSSSQDQEPGAIGVPLGPVTIAGGGGLAIGSQDSALASEDNIFSELKTTRCTSWQFELRDMEKKNRSLAEELQALITNKKKRKRRKGIGGGQRDCANCHTRVTPEWRRGPSGNRDLCNSCGLRWAKQTGRVSPRNSTRGTDNGSKNSASPKYGSPQHKISPLQQQQSLSNTRNLNPNPKENGVDMKGGLDDGGIEKGAAKPELLGGRSTADSMPVREPSFGFRDGGQRGITMIQEEDGGS</sequence>
<dbReference type="AlphaFoldDB" id="S3EC67"/>
<dbReference type="Pfam" id="PF00320">
    <property type="entry name" value="GATA"/>
    <property type="match status" value="1"/>
</dbReference>
<keyword evidence="8" id="KW-0862">Zinc</keyword>
<evidence type="ECO:0000256" key="7">
    <source>
        <dbReference type="ARBA" id="ARBA00022771"/>
    </source>
</evidence>
<keyword evidence="20" id="KW-1185">Reference proteome</keyword>
<dbReference type="CDD" id="cd00202">
    <property type="entry name" value="ZnF_GATA"/>
    <property type="match status" value="1"/>
</dbReference>
<dbReference type="GeneID" id="19464290"/>
<dbReference type="Gene3D" id="3.30.450.20">
    <property type="entry name" value="PAS domain"/>
    <property type="match status" value="3"/>
</dbReference>
<dbReference type="PROSITE" id="PS00344">
    <property type="entry name" value="GATA_ZN_FINGER_1"/>
    <property type="match status" value="1"/>
</dbReference>
<evidence type="ECO:0000256" key="15">
    <source>
        <dbReference type="PROSITE-ProRule" id="PRU00094"/>
    </source>
</evidence>
<dbReference type="EMBL" id="KE145353">
    <property type="protein sequence ID" value="EPE35898.1"/>
    <property type="molecule type" value="Genomic_DNA"/>
</dbReference>
<evidence type="ECO:0000313" key="19">
    <source>
        <dbReference type="EMBL" id="EPE35898.1"/>
    </source>
</evidence>
<dbReference type="Pfam" id="PF13426">
    <property type="entry name" value="PAS_9"/>
    <property type="match status" value="2"/>
</dbReference>
<feature type="region of interest" description="Disordered" evidence="16">
    <location>
        <begin position="797"/>
        <end position="824"/>
    </location>
</feature>
<dbReference type="PANTHER" id="PTHR47429">
    <property type="entry name" value="PROTEIN TWIN LOV 1"/>
    <property type="match status" value="1"/>
</dbReference>
<organism evidence="19 20">
    <name type="scientific">Glarea lozoyensis (strain ATCC 20868 / MF5171)</name>
    <dbReference type="NCBI Taxonomy" id="1116229"/>
    <lineage>
        <taxon>Eukaryota</taxon>
        <taxon>Fungi</taxon>
        <taxon>Dikarya</taxon>
        <taxon>Ascomycota</taxon>
        <taxon>Pezizomycotina</taxon>
        <taxon>Leotiomycetes</taxon>
        <taxon>Helotiales</taxon>
        <taxon>Helotiaceae</taxon>
        <taxon>Glarea</taxon>
    </lineage>
</organism>
<dbReference type="PANTHER" id="PTHR47429:SF7">
    <property type="entry name" value="GATA-FACTOR"/>
    <property type="match status" value="1"/>
</dbReference>
<keyword evidence="3" id="KW-0285">Flavoprotein</keyword>
<dbReference type="STRING" id="1116229.S3EC67"/>
<dbReference type="SMART" id="SM00091">
    <property type="entry name" value="PAS"/>
    <property type="match status" value="3"/>
</dbReference>
<dbReference type="InterPro" id="IPR013655">
    <property type="entry name" value="PAS_fold_3"/>
</dbReference>
<feature type="compositionally biased region" description="Polar residues" evidence="16">
    <location>
        <begin position="975"/>
        <end position="992"/>
    </location>
</feature>
<dbReference type="SMART" id="SM00086">
    <property type="entry name" value="PAC"/>
    <property type="match status" value="2"/>
</dbReference>
<dbReference type="RefSeq" id="XP_008076716.1">
    <property type="nucleotide sequence ID" value="XM_008078525.1"/>
</dbReference>
<dbReference type="FunFam" id="3.30.450.20:FF:000064">
    <property type="entry name" value="Vivid PAS protein VVD"/>
    <property type="match status" value="1"/>
</dbReference>
<dbReference type="Pfam" id="PF08447">
    <property type="entry name" value="PAS_3"/>
    <property type="match status" value="1"/>
</dbReference>
<evidence type="ECO:0000256" key="3">
    <source>
        <dbReference type="ARBA" id="ARBA00022630"/>
    </source>
</evidence>
<dbReference type="Proteomes" id="UP000016922">
    <property type="component" value="Unassembled WGS sequence"/>
</dbReference>
<feature type="compositionally biased region" description="Polar residues" evidence="16">
    <location>
        <begin position="798"/>
        <end position="821"/>
    </location>
</feature>
<evidence type="ECO:0000256" key="11">
    <source>
        <dbReference type="ARBA" id="ARBA00023125"/>
    </source>
</evidence>
<evidence type="ECO:0000313" key="20">
    <source>
        <dbReference type="Proteomes" id="UP000016922"/>
    </source>
</evidence>
<evidence type="ECO:0000256" key="1">
    <source>
        <dbReference type="ARBA" id="ARBA00022543"/>
    </source>
</evidence>
<feature type="domain" description="GATA-type" evidence="18">
    <location>
        <begin position="907"/>
        <end position="936"/>
    </location>
</feature>
<evidence type="ECO:0000256" key="10">
    <source>
        <dbReference type="ARBA" id="ARBA00023015"/>
    </source>
</evidence>
<name>S3EC67_GLAL2</name>
<evidence type="ECO:0000256" key="4">
    <source>
        <dbReference type="ARBA" id="ARBA00022643"/>
    </source>
</evidence>
<keyword evidence="1" id="KW-0600">Photoreceptor protein</keyword>
<dbReference type="OrthoDB" id="447251at2759"/>
<keyword evidence="5" id="KW-0479">Metal-binding</keyword>
<keyword evidence="4" id="KW-0288">FMN</keyword>
<protein>
    <submittedName>
        <fullName evidence="19">PYP-like sensor (PAS)</fullName>
    </submittedName>
</protein>
<dbReference type="CDD" id="cd00130">
    <property type="entry name" value="PAS"/>
    <property type="match status" value="3"/>
</dbReference>
<accession>S3EC67</accession>
<keyword evidence="11" id="KW-0238">DNA-binding</keyword>
<dbReference type="InterPro" id="IPR001610">
    <property type="entry name" value="PAC"/>
</dbReference>
<feature type="compositionally biased region" description="Polar residues" evidence="16">
    <location>
        <begin position="943"/>
        <end position="963"/>
    </location>
</feature>
<keyword evidence="9" id="KW-0157">Chromophore</keyword>
<evidence type="ECO:0000256" key="12">
    <source>
        <dbReference type="ARBA" id="ARBA00023159"/>
    </source>
</evidence>
<dbReference type="OMA" id="DIVRDNQ"/>
<dbReference type="GO" id="GO:0043565">
    <property type="term" value="F:sequence-specific DNA binding"/>
    <property type="evidence" value="ECO:0007669"/>
    <property type="project" value="InterPro"/>
</dbReference>
<evidence type="ECO:0000259" key="18">
    <source>
        <dbReference type="PROSITE" id="PS50114"/>
    </source>
</evidence>
<keyword evidence="10" id="KW-0805">Transcription regulation</keyword>
<evidence type="ECO:0000256" key="6">
    <source>
        <dbReference type="ARBA" id="ARBA00022737"/>
    </source>
</evidence>
<dbReference type="GO" id="GO:0005634">
    <property type="term" value="C:nucleus"/>
    <property type="evidence" value="ECO:0007669"/>
    <property type="project" value="TreeGrafter"/>
</dbReference>
<keyword evidence="13" id="KW-0804">Transcription</keyword>
<dbReference type="Gene3D" id="3.30.50.10">
    <property type="entry name" value="Erythroid Transcription Factor GATA-1, subunit A"/>
    <property type="match status" value="1"/>
</dbReference>
<dbReference type="SUPFAM" id="SSF55785">
    <property type="entry name" value="PYP-like sensor domain (PAS domain)"/>
    <property type="match status" value="3"/>
</dbReference>
<feature type="compositionally biased region" description="Basic and acidic residues" evidence="16">
    <location>
        <begin position="995"/>
        <end position="1013"/>
    </location>
</feature>
<dbReference type="KEGG" id="glz:GLAREA_05236"/>
<gene>
    <name evidence="19" type="ORF">GLAREA_05236</name>
</gene>
<dbReference type="SMART" id="SM00401">
    <property type="entry name" value="ZnF_GATA"/>
    <property type="match status" value="1"/>
</dbReference>
<dbReference type="FunFam" id="3.30.450.20:FF:000063">
    <property type="entry name" value="White collar 1 protein"/>
    <property type="match status" value="1"/>
</dbReference>
<proteinExistence type="predicted"/>
<keyword evidence="6" id="KW-0677">Repeat</keyword>
<dbReference type="SUPFAM" id="SSF57716">
    <property type="entry name" value="Glucocorticoid receptor-like (DNA-binding domain)"/>
    <property type="match status" value="1"/>
</dbReference>
<dbReference type="PROSITE" id="PS50112">
    <property type="entry name" value="PAS"/>
    <property type="match status" value="2"/>
</dbReference>
<feature type="domain" description="PAS" evidence="17">
    <location>
        <begin position="685"/>
        <end position="737"/>
    </location>
</feature>
<evidence type="ECO:0000256" key="5">
    <source>
        <dbReference type="ARBA" id="ARBA00022723"/>
    </source>
</evidence>
<feature type="region of interest" description="Disordered" evidence="16">
    <location>
        <begin position="941"/>
        <end position="1054"/>
    </location>
</feature>
<dbReference type="eggNOG" id="ENOG502QU3S">
    <property type="taxonomic scope" value="Eukaryota"/>
</dbReference>
<evidence type="ECO:0000256" key="16">
    <source>
        <dbReference type="SAM" id="MobiDB-lite"/>
    </source>
</evidence>
<dbReference type="GO" id="GO:0008270">
    <property type="term" value="F:zinc ion binding"/>
    <property type="evidence" value="ECO:0007669"/>
    <property type="project" value="UniProtKB-KW"/>
</dbReference>
<dbReference type="InterPro" id="IPR000679">
    <property type="entry name" value="Znf_GATA"/>
</dbReference>
<evidence type="ECO:0000256" key="13">
    <source>
        <dbReference type="ARBA" id="ARBA00023163"/>
    </source>
</evidence>
<feature type="compositionally biased region" description="Low complexity" evidence="16">
    <location>
        <begin position="277"/>
        <end position="286"/>
    </location>
</feature>
<feature type="region of interest" description="Disordered" evidence="16">
    <location>
        <begin position="262"/>
        <end position="324"/>
    </location>
</feature>
<feature type="domain" description="PAS" evidence="17">
    <location>
        <begin position="555"/>
        <end position="618"/>
    </location>
</feature>